<feature type="domain" description="Histidine kinase/HSP90-like ATPase" evidence="2">
    <location>
        <begin position="200"/>
        <end position="312"/>
    </location>
</feature>
<dbReference type="GO" id="GO:0004674">
    <property type="term" value="F:protein serine/threonine kinase activity"/>
    <property type="evidence" value="ECO:0007669"/>
    <property type="project" value="UniProtKB-KW"/>
</dbReference>
<dbReference type="Pfam" id="PF14417">
    <property type="entry name" value="MEDS"/>
    <property type="match status" value="1"/>
</dbReference>
<dbReference type="RefSeq" id="WP_091050128.1">
    <property type="nucleotide sequence ID" value="NZ_FNGF01000004.1"/>
</dbReference>
<dbReference type="InterPro" id="IPR025847">
    <property type="entry name" value="MEDS_domain"/>
</dbReference>
<evidence type="ECO:0000313" key="4">
    <source>
        <dbReference type="EMBL" id="SDL17824.1"/>
    </source>
</evidence>
<dbReference type="CDD" id="cd16936">
    <property type="entry name" value="HATPase_RsbW-like"/>
    <property type="match status" value="1"/>
</dbReference>
<dbReference type="AlphaFoldDB" id="A0A1G9HYT2"/>
<keyword evidence="1" id="KW-0723">Serine/threonine-protein kinase</keyword>
<reference evidence="5" key="1">
    <citation type="submission" date="2016-10" db="EMBL/GenBank/DDBJ databases">
        <authorList>
            <person name="Varghese N."/>
            <person name="Submissions S."/>
        </authorList>
    </citation>
    <scope>NUCLEOTIDE SEQUENCE [LARGE SCALE GENOMIC DNA]</scope>
    <source>
        <strain evidence="5">CGMCC 4.3147</strain>
    </source>
</reference>
<accession>A0A1G9HYT2</accession>
<dbReference type="PANTHER" id="PTHR35526">
    <property type="entry name" value="ANTI-SIGMA-F FACTOR RSBW-RELATED"/>
    <property type="match status" value="1"/>
</dbReference>
<dbReference type="Gene3D" id="3.30.565.10">
    <property type="entry name" value="Histidine kinase-like ATPase, C-terminal domain"/>
    <property type="match status" value="1"/>
</dbReference>
<dbReference type="InterPro" id="IPR003594">
    <property type="entry name" value="HATPase_dom"/>
</dbReference>
<feature type="domain" description="MEDS" evidence="3">
    <location>
        <begin position="18"/>
        <end position="161"/>
    </location>
</feature>
<keyword evidence="4" id="KW-0808">Transferase</keyword>
<organism evidence="4 5">
    <name type="scientific">Glycomyces sambucus</name>
    <dbReference type="NCBI Taxonomy" id="380244"/>
    <lineage>
        <taxon>Bacteria</taxon>
        <taxon>Bacillati</taxon>
        <taxon>Actinomycetota</taxon>
        <taxon>Actinomycetes</taxon>
        <taxon>Glycomycetales</taxon>
        <taxon>Glycomycetaceae</taxon>
        <taxon>Glycomyces</taxon>
    </lineage>
</organism>
<sequence length="319" mass="34591">MTTGTAHGEPGVQDGFEHPALFYSGSDEYLAGTVPFIESALRAGEPVAAAVPGHNLEALRRALGTDAERVEFVDMADAGANPARIIPGVLRSFIDAHKGTRVRIIGEPIWPGRSELEYPACVQHEALLNLAFTGRPVTKLCPYDTQGLSERAIADAKATHPLLIDSTGRHPSDEYDPDGILDAYNRPLDPAPRRAVERSADRHTLDNARWFATSYGRAAGMSSMQLIDLEIVITELLTNSISHGGGEGLFRIWAEDAQLVCEVSDAGHITDPLAGRMPTDDSQFHGRGLVLVNQIVDLLLVHTSPRGTTVRFYLRLPTT</sequence>
<dbReference type="EMBL" id="FNGF01000004">
    <property type="protein sequence ID" value="SDL17824.1"/>
    <property type="molecule type" value="Genomic_DNA"/>
</dbReference>
<dbReference type="Proteomes" id="UP000198662">
    <property type="component" value="Unassembled WGS sequence"/>
</dbReference>
<dbReference type="InterPro" id="IPR047718">
    <property type="entry name" value="RsbA-like_anti_sig"/>
</dbReference>
<evidence type="ECO:0000256" key="1">
    <source>
        <dbReference type="ARBA" id="ARBA00022527"/>
    </source>
</evidence>
<dbReference type="InterPro" id="IPR036890">
    <property type="entry name" value="HATPase_C_sf"/>
</dbReference>
<dbReference type="STRING" id="380244.SAMN05216298_2908"/>
<evidence type="ECO:0000313" key="5">
    <source>
        <dbReference type="Proteomes" id="UP000198662"/>
    </source>
</evidence>
<name>A0A1G9HYT2_9ACTN</name>
<dbReference type="SUPFAM" id="SSF55874">
    <property type="entry name" value="ATPase domain of HSP90 chaperone/DNA topoisomerase II/histidine kinase"/>
    <property type="match status" value="1"/>
</dbReference>
<dbReference type="PANTHER" id="PTHR35526:SF3">
    <property type="entry name" value="ANTI-SIGMA-F FACTOR RSBW"/>
    <property type="match status" value="1"/>
</dbReference>
<dbReference type="InterPro" id="IPR050267">
    <property type="entry name" value="Anti-sigma-factor_SerPK"/>
</dbReference>
<keyword evidence="5" id="KW-1185">Reference proteome</keyword>
<evidence type="ECO:0000259" key="2">
    <source>
        <dbReference type="Pfam" id="PF13581"/>
    </source>
</evidence>
<evidence type="ECO:0000259" key="3">
    <source>
        <dbReference type="Pfam" id="PF14417"/>
    </source>
</evidence>
<proteinExistence type="predicted"/>
<dbReference type="OrthoDB" id="4088450at2"/>
<dbReference type="Pfam" id="PF13581">
    <property type="entry name" value="HATPase_c_2"/>
    <property type="match status" value="1"/>
</dbReference>
<gene>
    <name evidence="4" type="ORF">SAMN05216298_2908</name>
</gene>
<protein>
    <submittedName>
        <fullName evidence="4">Anti-sigma regulatory factor (Ser/Thr protein kinase)</fullName>
    </submittedName>
</protein>
<keyword evidence="4" id="KW-0418">Kinase</keyword>
<dbReference type="NCBIfam" id="NF041045">
    <property type="entry name" value="RsbA_anti_sig"/>
    <property type="match status" value="1"/>
</dbReference>